<keyword evidence="7 14" id="KW-0067">ATP-binding</keyword>
<dbReference type="GO" id="GO:0033202">
    <property type="term" value="C:DNA helicase complex"/>
    <property type="evidence" value="ECO:0007669"/>
    <property type="project" value="TreeGrafter"/>
</dbReference>
<keyword evidence="4 14" id="KW-0378">Hydrolase</keyword>
<keyword evidence="9" id="KW-0234">DNA repair</keyword>
<comment type="catalytic activity">
    <reaction evidence="13">
        <text>ATP + H2O = ADP + phosphate + H(+)</text>
        <dbReference type="Rhea" id="RHEA:13065"/>
        <dbReference type="ChEBI" id="CHEBI:15377"/>
        <dbReference type="ChEBI" id="CHEBI:15378"/>
        <dbReference type="ChEBI" id="CHEBI:30616"/>
        <dbReference type="ChEBI" id="CHEBI:43474"/>
        <dbReference type="ChEBI" id="CHEBI:456216"/>
        <dbReference type="EC" id="5.6.2.4"/>
    </reaction>
</comment>
<dbReference type="Proteomes" id="UP000094757">
    <property type="component" value="Chromosome"/>
</dbReference>
<dbReference type="PANTHER" id="PTHR11070:SF48">
    <property type="entry name" value="ATP-DEPENDENT HELICASE_NUCLEASE SUBUNIT A"/>
    <property type="match status" value="1"/>
</dbReference>
<dbReference type="Pfam" id="PF12705">
    <property type="entry name" value="PDDEXK_1"/>
    <property type="match status" value="1"/>
</dbReference>
<gene>
    <name evidence="17" type="ORF">BCB69_04995</name>
</gene>
<proteinExistence type="predicted"/>
<evidence type="ECO:0000256" key="3">
    <source>
        <dbReference type="ARBA" id="ARBA00022763"/>
    </source>
</evidence>
<evidence type="ECO:0000256" key="12">
    <source>
        <dbReference type="ARBA" id="ARBA00034808"/>
    </source>
</evidence>
<dbReference type="SUPFAM" id="SSF52540">
    <property type="entry name" value="P-loop containing nucleoside triphosphate hydrolases"/>
    <property type="match status" value="1"/>
</dbReference>
<dbReference type="GO" id="GO:0043138">
    <property type="term" value="F:3'-5' DNA helicase activity"/>
    <property type="evidence" value="ECO:0007669"/>
    <property type="project" value="UniProtKB-EC"/>
</dbReference>
<evidence type="ECO:0000256" key="7">
    <source>
        <dbReference type="ARBA" id="ARBA00022840"/>
    </source>
</evidence>
<keyword evidence="8" id="KW-0238">DNA-binding</keyword>
<dbReference type="InterPro" id="IPR011604">
    <property type="entry name" value="PDDEXK-like_dom_sf"/>
</dbReference>
<evidence type="ECO:0000256" key="13">
    <source>
        <dbReference type="ARBA" id="ARBA00048988"/>
    </source>
</evidence>
<feature type="domain" description="UvrD-like helicase ATP-binding" evidence="15">
    <location>
        <begin position="4"/>
        <end position="490"/>
    </location>
</feature>
<dbReference type="InterPro" id="IPR027417">
    <property type="entry name" value="P-loop_NTPase"/>
</dbReference>
<keyword evidence="10" id="KW-0413">Isomerase</keyword>
<sequence>MSNTNWTKEQTAAIMNRNTNLLLSAAAGSGKTAVLVQRILTLITDTTQPIDITDLLVLTFTKAAATEMRTRITSELLRLLENAEQEKNTLQAAHINRQLALIESAHISTINAFCQSLIKQYFYRIPLDPKYKIVSDESILYLLKQEVLSEVLLDWYSKKDSYFIKLSDMLANRYQDSHLRNTILSLHAFSQSMAFPKKWLNALHEPYKIESDKTLSSLSWVNDILENSQRQIKSCLDSYKVILDVLNKHQEDFSSYNDCLSTEYDMLCNIASSQTWEEWQQNTVTFPFAARLPAISKKKALYPENVDEVKKQITTLRDKVKKDFKKLSEFFKIPQTNWITQMNETVPLIQTLVKITNEFHSAYMERKQKENILEFSDTEHYALNLLLDKKNPDFNTENALEYPSDTAIELRKIYKEVMIDEYQDTNNVQEMITALLSRNNNRFMVGDIKQSIYRFRLADPTIFQEKYKHYANPKNPFNLRIDLNRNFRSDASILAGINFIFKQIMSEKALELDYGAAEALYPGKSTCTDKQYIGGAIDIDIIDKKDILPEQELPEEVKDIKRIEVEGIHIANRIKDILASGKTILTKDGSTRPVTYNDIAILMRSISTKATYLVHTLQTEGIPCICEQKDDFFETIEVRQLWSLLQILNNPRLDIPLVAILRSSWIGLDEQELAHLYLIKKELTDSISPCLYDALLQPHSIVNSKKKEKVNFFFNLYKKWKSLAYKEGVAALIRTILDDTQFISYVASLPEGTYRKQHVESFYQKALEWDKGRTTGLYGFISTINQLIKNNQKFTTTTTISTENNVVRIMTIHKSKGLEFPIVFIADAACQFNTKEMSQNALFHKTKGIGFDYFSTKNKMRWNTLYGFNVQQTLQKEMLAEEARLLYVAMTRARDKLIIVGTVNDALSSIKTWSITSFGRIPVKNNAYHQLPVHAVTNAKCYLDWIMPAAATSRSMQEFWNLASDIPMYEEDAIEKDTSFSLHVIARNHLLSSFFSTINTEDSSVHEENPVIAIDSFLNSYQTPPTWIENTLLWSYSYPGSVCTPSKISATMATKLLLETKEEEHPSVLLKEEIKPDTLPSIFSEKPLFLQEKHIIKEGSSYGTLMHKVMQFLDFKTIATTKESVQKAIQILTDKGVFTEEEYDSLLYNAKQHSPINDILTFLQSPLCNSIKTAQVEKELAFSILLPAYYFYPACEKEEKVFMQGVIDCICEKNSKLIIIDYKTDHVKNKKQLITHYTPQLNLYAYAAQKLYQKKITDLYIWSFHLGCEIAVPLQFFN</sequence>
<keyword evidence="2 14" id="KW-0547">Nucleotide-binding</keyword>
<dbReference type="Pfam" id="PF13361">
    <property type="entry name" value="UvrD_C"/>
    <property type="match status" value="1"/>
</dbReference>
<evidence type="ECO:0000256" key="1">
    <source>
        <dbReference type="ARBA" id="ARBA00022722"/>
    </source>
</evidence>
<evidence type="ECO:0000256" key="9">
    <source>
        <dbReference type="ARBA" id="ARBA00023204"/>
    </source>
</evidence>
<dbReference type="GO" id="GO:0005829">
    <property type="term" value="C:cytosol"/>
    <property type="evidence" value="ECO:0007669"/>
    <property type="project" value="TreeGrafter"/>
</dbReference>
<keyword evidence="5 14" id="KW-0347">Helicase</keyword>
<evidence type="ECO:0000256" key="14">
    <source>
        <dbReference type="PROSITE-ProRule" id="PRU00560"/>
    </source>
</evidence>
<evidence type="ECO:0000256" key="10">
    <source>
        <dbReference type="ARBA" id="ARBA00023235"/>
    </source>
</evidence>
<protein>
    <recommendedName>
        <fullName evidence="12">DNA 3'-5' helicase</fullName>
        <ecNumber evidence="12">5.6.2.4</ecNumber>
    </recommendedName>
</protein>
<evidence type="ECO:0000313" key="18">
    <source>
        <dbReference type="Proteomes" id="UP000094757"/>
    </source>
</evidence>
<dbReference type="InterPro" id="IPR014016">
    <property type="entry name" value="UvrD-like_ATP-bd"/>
</dbReference>
<dbReference type="GO" id="GO:0006302">
    <property type="term" value="P:double-strand break repair"/>
    <property type="evidence" value="ECO:0007669"/>
    <property type="project" value="InterPro"/>
</dbReference>
<dbReference type="PROSITE" id="PS51198">
    <property type="entry name" value="UVRD_HELICASE_ATP_BIND"/>
    <property type="match status" value="1"/>
</dbReference>
<evidence type="ECO:0000256" key="2">
    <source>
        <dbReference type="ARBA" id="ARBA00022741"/>
    </source>
</evidence>
<dbReference type="InterPro" id="IPR014152">
    <property type="entry name" value="AddA"/>
</dbReference>
<evidence type="ECO:0000256" key="6">
    <source>
        <dbReference type="ARBA" id="ARBA00022839"/>
    </source>
</evidence>
<dbReference type="Gene3D" id="3.90.320.10">
    <property type="match status" value="1"/>
</dbReference>
<name>A0A1B3WEH3_9FIRM</name>
<evidence type="ECO:0000259" key="15">
    <source>
        <dbReference type="PROSITE" id="PS51198"/>
    </source>
</evidence>
<dbReference type="InterPro" id="IPR014017">
    <property type="entry name" value="DNA_helicase_UvrD-like_C"/>
</dbReference>
<dbReference type="RefSeq" id="WP_069177188.1">
    <property type="nucleotide sequence ID" value="NZ_CP017037.1"/>
</dbReference>
<dbReference type="SUPFAM" id="SSF52980">
    <property type="entry name" value="Restriction endonuclease-like"/>
    <property type="match status" value="1"/>
</dbReference>
<dbReference type="GO" id="GO:0004527">
    <property type="term" value="F:exonuclease activity"/>
    <property type="evidence" value="ECO:0007669"/>
    <property type="project" value="UniProtKB-KW"/>
</dbReference>
<evidence type="ECO:0000256" key="4">
    <source>
        <dbReference type="ARBA" id="ARBA00022801"/>
    </source>
</evidence>
<dbReference type="GO" id="GO:0000725">
    <property type="term" value="P:recombinational repair"/>
    <property type="evidence" value="ECO:0007669"/>
    <property type="project" value="TreeGrafter"/>
</dbReference>
<dbReference type="Gene3D" id="3.40.50.300">
    <property type="entry name" value="P-loop containing nucleotide triphosphate hydrolases"/>
    <property type="match status" value="4"/>
</dbReference>
<dbReference type="InterPro" id="IPR011335">
    <property type="entry name" value="Restrct_endonuc-II-like"/>
</dbReference>
<keyword evidence="3" id="KW-0227">DNA damage</keyword>
<dbReference type="PROSITE" id="PS51217">
    <property type="entry name" value="UVRD_HELICASE_CTER"/>
    <property type="match status" value="1"/>
</dbReference>
<dbReference type="AlphaFoldDB" id="A0A1B3WEH3"/>
<keyword evidence="6 17" id="KW-0269">Exonuclease</keyword>
<dbReference type="KEGG" id="dpn:BCB69_04995"/>
<evidence type="ECO:0000256" key="5">
    <source>
        <dbReference type="ARBA" id="ARBA00022806"/>
    </source>
</evidence>
<dbReference type="STRING" id="39950.BCB69_04995"/>
<comment type="catalytic activity">
    <reaction evidence="11">
        <text>Couples ATP hydrolysis with the unwinding of duplex DNA by translocating in the 3'-5' direction.</text>
        <dbReference type="EC" id="5.6.2.4"/>
    </reaction>
</comment>
<dbReference type="InterPro" id="IPR000212">
    <property type="entry name" value="DNA_helicase_UvrD/REP"/>
</dbReference>
<reference evidence="18" key="1">
    <citation type="submission" date="2016-08" db="EMBL/GenBank/DDBJ databases">
        <authorList>
            <person name="Holder M.E."/>
            <person name="Ajami N.J."/>
            <person name="Petrosino J.F."/>
        </authorList>
    </citation>
    <scope>NUCLEOTIDE SEQUENCE [LARGE SCALE GENOMIC DNA]</scope>
    <source>
        <strain evidence="18">F0677</strain>
    </source>
</reference>
<keyword evidence="1" id="KW-0540">Nuclease</keyword>
<evidence type="ECO:0000313" key="17">
    <source>
        <dbReference type="EMBL" id="AOH39359.1"/>
    </source>
</evidence>
<dbReference type="GO" id="GO:0003677">
    <property type="term" value="F:DNA binding"/>
    <property type="evidence" value="ECO:0007669"/>
    <property type="project" value="UniProtKB-KW"/>
</dbReference>
<dbReference type="PANTHER" id="PTHR11070">
    <property type="entry name" value="UVRD / RECB / PCRA DNA HELICASE FAMILY MEMBER"/>
    <property type="match status" value="1"/>
</dbReference>
<dbReference type="EMBL" id="CP017037">
    <property type="protein sequence ID" value="AOH39359.1"/>
    <property type="molecule type" value="Genomic_DNA"/>
</dbReference>
<feature type="domain" description="UvrD-like helicase C-terminal" evidence="16">
    <location>
        <begin position="491"/>
        <end position="817"/>
    </location>
</feature>
<dbReference type="GO" id="GO:0016887">
    <property type="term" value="F:ATP hydrolysis activity"/>
    <property type="evidence" value="ECO:0007669"/>
    <property type="project" value="RHEA"/>
</dbReference>
<evidence type="ECO:0000259" key="16">
    <source>
        <dbReference type="PROSITE" id="PS51217"/>
    </source>
</evidence>
<accession>A0A1B3WEH3</accession>
<evidence type="ECO:0000256" key="8">
    <source>
        <dbReference type="ARBA" id="ARBA00023125"/>
    </source>
</evidence>
<dbReference type="EC" id="5.6.2.4" evidence="12"/>
<dbReference type="NCBIfam" id="TIGR02785">
    <property type="entry name" value="addA_Gpos"/>
    <property type="match status" value="1"/>
</dbReference>
<dbReference type="GO" id="GO:0005524">
    <property type="term" value="F:ATP binding"/>
    <property type="evidence" value="ECO:0007669"/>
    <property type="project" value="UniProtKB-UniRule"/>
</dbReference>
<feature type="binding site" evidence="14">
    <location>
        <begin position="25"/>
        <end position="32"/>
    </location>
    <ligand>
        <name>ATP</name>
        <dbReference type="ChEBI" id="CHEBI:30616"/>
    </ligand>
</feature>
<evidence type="ECO:0000256" key="11">
    <source>
        <dbReference type="ARBA" id="ARBA00034617"/>
    </source>
</evidence>
<dbReference type="Pfam" id="PF00580">
    <property type="entry name" value="UvrD-helicase"/>
    <property type="match status" value="1"/>
</dbReference>
<organism evidence="17 18">
    <name type="scientific">Dialister pneumosintes</name>
    <dbReference type="NCBI Taxonomy" id="39950"/>
    <lineage>
        <taxon>Bacteria</taxon>
        <taxon>Bacillati</taxon>
        <taxon>Bacillota</taxon>
        <taxon>Negativicutes</taxon>
        <taxon>Veillonellales</taxon>
        <taxon>Veillonellaceae</taxon>
        <taxon>Dialister</taxon>
    </lineage>
</organism>
<dbReference type="InterPro" id="IPR038726">
    <property type="entry name" value="PDDEXK_AddAB-type"/>
</dbReference>